<feature type="transmembrane region" description="Helical" evidence="1">
    <location>
        <begin position="43"/>
        <end position="64"/>
    </location>
</feature>
<sequence>MSKKNFFAKHLKNISNFINNLLEKNLNKLNSKNLSYLFKNNKIILTFVALFVIFVSYLLLPTFYNKTDISEELKKELQDKLDLNFRFSENIKYNFFPKPHFIITDSKIYYKQEEISKISKSKIFISFDNLFSISDIEIRDVILENSNFNLNAKNYNFFLELLNRSFKNGDLIIEDSNVIFRHSDSEVLLISKIFKMKYYYESNEEKNIFFSENEIFNIPFTIESFFSEGKNEFFSSINLNLMKLKIQNQLTFKNEKKIGKSEFVSNKLRRIAEYQIEKNSFNFYIFDKIDQPDVIYKGKFNFKPFYANLEGNQNEINFNYLFGTNAIIAQLLKTEIFNNTNIDFKLNINADSIYKNSNFKNIKLNSKIQDGLIDTDNTKFEWRDIADFELLDSLIFVKNGELVLDGKLKLNVKDHNKLYKFLLTPKNYRNQIKQIDLNFTYNFDQKIAEFKDIKIDNKINQEVNKILNNVFFKKDDLQNKIYFKKLLNEAIKTYAG</sequence>
<accession>A4GJS2</accession>
<evidence type="ECO:0000256" key="1">
    <source>
        <dbReference type="SAM" id="Phobius"/>
    </source>
</evidence>
<evidence type="ECO:0008006" key="3">
    <source>
        <dbReference type="Google" id="ProtNLM"/>
    </source>
</evidence>
<name>A4GJS2_9BACT</name>
<proteinExistence type="predicted"/>
<dbReference type="AlphaFoldDB" id="A4GJS2"/>
<keyword evidence="1" id="KW-0812">Transmembrane</keyword>
<keyword evidence="1" id="KW-0472">Membrane</keyword>
<evidence type="ECO:0000313" key="2">
    <source>
        <dbReference type="EMBL" id="ABL97367.1"/>
    </source>
</evidence>
<keyword evidence="1" id="KW-1133">Transmembrane helix</keyword>
<dbReference type="EMBL" id="EF107103">
    <property type="protein sequence ID" value="ABL97367.1"/>
    <property type="molecule type" value="Genomic_DNA"/>
</dbReference>
<gene>
    <name evidence="2" type="ORF">ALOHA_HF1045G01.0036</name>
</gene>
<organism evidence="2">
    <name type="scientific">uncultured marine bacterium HF10_45G01</name>
    <dbReference type="NCBI Taxonomy" id="415446"/>
    <lineage>
        <taxon>Bacteria</taxon>
        <taxon>environmental samples</taxon>
    </lineage>
</organism>
<protein>
    <recommendedName>
        <fullName evidence="3">AsmA domain-containing protein</fullName>
    </recommendedName>
</protein>
<reference evidence="2" key="1">
    <citation type="journal article" date="2007" name="Environ. Microbiol.">
        <title>Proteorhodopsin photosystem gene clusters exhibit co-evolutionary trends and shared ancestry among diverse marine microbial phyla.</title>
        <authorList>
            <person name="McCarren J."/>
            <person name="Delong E.F."/>
        </authorList>
    </citation>
    <scope>NUCLEOTIDE SEQUENCE</scope>
</reference>